<organism evidence="7 8">
    <name type="scientific">Labrys neptuniae</name>
    <dbReference type="NCBI Taxonomy" id="376174"/>
    <lineage>
        <taxon>Bacteria</taxon>
        <taxon>Pseudomonadati</taxon>
        <taxon>Pseudomonadota</taxon>
        <taxon>Alphaproteobacteria</taxon>
        <taxon>Hyphomicrobiales</taxon>
        <taxon>Xanthobacteraceae</taxon>
        <taxon>Labrys</taxon>
    </lineage>
</organism>
<dbReference type="Pfam" id="PF01810">
    <property type="entry name" value="LysE"/>
    <property type="match status" value="1"/>
</dbReference>
<dbReference type="PANTHER" id="PTHR30086">
    <property type="entry name" value="ARGININE EXPORTER PROTEIN ARGO"/>
    <property type="match status" value="1"/>
</dbReference>
<feature type="transmembrane region" description="Helical" evidence="6">
    <location>
        <begin position="185"/>
        <end position="201"/>
    </location>
</feature>
<comment type="subcellular location">
    <subcellularLocation>
        <location evidence="1">Cell membrane</location>
        <topology evidence="1">Multi-pass membrane protein</topology>
    </subcellularLocation>
</comment>
<evidence type="ECO:0000256" key="1">
    <source>
        <dbReference type="ARBA" id="ARBA00004651"/>
    </source>
</evidence>
<comment type="caution">
    <text evidence="7">The sequence shown here is derived from an EMBL/GenBank/DDBJ whole genome shotgun (WGS) entry which is preliminary data.</text>
</comment>
<keyword evidence="4 6" id="KW-1133">Transmembrane helix</keyword>
<evidence type="ECO:0000256" key="4">
    <source>
        <dbReference type="ARBA" id="ARBA00022989"/>
    </source>
</evidence>
<keyword evidence="3 6" id="KW-0812">Transmembrane</keyword>
<dbReference type="EMBL" id="JBFNQD010000007">
    <property type="protein sequence ID" value="MEW9307999.1"/>
    <property type="molecule type" value="Genomic_DNA"/>
</dbReference>
<evidence type="ECO:0000256" key="2">
    <source>
        <dbReference type="ARBA" id="ARBA00022475"/>
    </source>
</evidence>
<sequence length="202" mass="21724">MLVWNVWILFAGYAVPLVISPGPGNTVLTAMGAQYGVRGSVRFWVGFEIGNLALCLIYGFGLGEVVRAHPGFAFGLKLAGIAYLLYLAWSFFRSAGHDAASAQKRQPHLGLVDGILSVAVNPKIHSIVLAMFTQFLDPAAGVTSTVIQLTAGFVLISVLCHFLWIYAGASLLGRFRSERAQRAQGWTFGTCMLLVAAFTAIN</sequence>
<keyword evidence="2" id="KW-1003">Cell membrane</keyword>
<keyword evidence="8" id="KW-1185">Reference proteome</keyword>
<feature type="transmembrane region" description="Helical" evidence="6">
    <location>
        <begin position="110"/>
        <end position="132"/>
    </location>
</feature>
<dbReference type="InterPro" id="IPR001123">
    <property type="entry name" value="LeuE-type"/>
</dbReference>
<evidence type="ECO:0000256" key="3">
    <source>
        <dbReference type="ARBA" id="ARBA00022692"/>
    </source>
</evidence>
<evidence type="ECO:0000313" key="8">
    <source>
        <dbReference type="Proteomes" id="UP001555786"/>
    </source>
</evidence>
<dbReference type="Proteomes" id="UP001555786">
    <property type="component" value="Unassembled WGS sequence"/>
</dbReference>
<feature type="transmembrane region" description="Helical" evidence="6">
    <location>
        <begin position="72"/>
        <end position="89"/>
    </location>
</feature>
<reference evidence="7 8" key="1">
    <citation type="submission" date="2024-07" db="EMBL/GenBank/DDBJ databases">
        <title>Description of Labrys sedimenti sp. nov., isolated from a diclofenac-degrading enrichment culture.</title>
        <authorList>
            <person name="Tancsics A."/>
            <person name="Csepanyi A."/>
        </authorList>
    </citation>
    <scope>NUCLEOTIDE SEQUENCE [LARGE SCALE GENOMIC DNA]</scope>
    <source>
        <strain evidence="7 8">LMG 23578</strain>
    </source>
</reference>
<name>A0ABV3PRS5_9HYPH</name>
<proteinExistence type="predicted"/>
<evidence type="ECO:0000256" key="6">
    <source>
        <dbReference type="SAM" id="Phobius"/>
    </source>
</evidence>
<gene>
    <name evidence="7" type="ORF">ABXS05_20765</name>
</gene>
<accession>A0ABV3PRS5</accession>
<dbReference type="PANTHER" id="PTHR30086:SF20">
    <property type="entry name" value="ARGININE EXPORTER PROTEIN ARGO-RELATED"/>
    <property type="match status" value="1"/>
</dbReference>
<evidence type="ECO:0000256" key="5">
    <source>
        <dbReference type="ARBA" id="ARBA00023136"/>
    </source>
</evidence>
<feature type="transmembrane region" description="Helical" evidence="6">
    <location>
        <begin position="41"/>
        <end position="60"/>
    </location>
</feature>
<dbReference type="RefSeq" id="WP_367625243.1">
    <property type="nucleotide sequence ID" value="NZ_JBFNQD010000007.1"/>
</dbReference>
<keyword evidence="5 6" id="KW-0472">Membrane</keyword>
<feature type="transmembrane region" description="Helical" evidence="6">
    <location>
        <begin position="152"/>
        <end position="173"/>
    </location>
</feature>
<protein>
    <submittedName>
        <fullName evidence="7">LysE family translocator</fullName>
    </submittedName>
</protein>
<feature type="transmembrane region" description="Helical" evidence="6">
    <location>
        <begin position="6"/>
        <end position="29"/>
    </location>
</feature>
<evidence type="ECO:0000313" key="7">
    <source>
        <dbReference type="EMBL" id="MEW9307999.1"/>
    </source>
</evidence>